<name>A0A7C4Q9X9_9CHLR</name>
<dbReference type="InterPro" id="IPR013766">
    <property type="entry name" value="Thioredoxin_domain"/>
</dbReference>
<dbReference type="CDD" id="cd02966">
    <property type="entry name" value="TlpA_like_family"/>
    <property type="match status" value="1"/>
</dbReference>
<feature type="chain" id="PRO_5027847528" evidence="1">
    <location>
        <begin position="24"/>
        <end position="232"/>
    </location>
</feature>
<dbReference type="InterPro" id="IPR050553">
    <property type="entry name" value="Thioredoxin_ResA/DsbE_sf"/>
</dbReference>
<protein>
    <submittedName>
        <fullName evidence="3">TlpA family protein disulfide reductase</fullName>
    </submittedName>
</protein>
<organism evidence="3">
    <name type="scientific">Bellilinea caldifistulae</name>
    <dbReference type="NCBI Taxonomy" id="360411"/>
    <lineage>
        <taxon>Bacteria</taxon>
        <taxon>Bacillati</taxon>
        <taxon>Chloroflexota</taxon>
        <taxon>Anaerolineae</taxon>
        <taxon>Anaerolineales</taxon>
        <taxon>Anaerolineaceae</taxon>
        <taxon>Bellilinea</taxon>
    </lineage>
</organism>
<reference evidence="3" key="1">
    <citation type="journal article" date="2020" name="mSystems">
        <title>Genome- and Community-Level Interaction Insights into Carbon Utilization and Element Cycling Functions of Hydrothermarchaeota in Hydrothermal Sediment.</title>
        <authorList>
            <person name="Zhou Z."/>
            <person name="Liu Y."/>
            <person name="Xu W."/>
            <person name="Pan J."/>
            <person name="Luo Z.H."/>
            <person name="Li M."/>
        </authorList>
    </citation>
    <scope>NUCLEOTIDE SEQUENCE [LARGE SCALE GENOMIC DNA]</scope>
    <source>
        <strain evidence="3">SpSt-556</strain>
    </source>
</reference>
<evidence type="ECO:0000313" key="3">
    <source>
        <dbReference type="EMBL" id="HGS88014.1"/>
    </source>
</evidence>
<proteinExistence type="predicted"/>
<dbReference type="GO" id="GO:0016491">
    <property type="term" value="F:oxidoreductase activity"/>
    <property type="evidence" value="ECO:0007669"/>
    <property type="project" value="InterPro"/>
</dbReference>
<sequence length="232" mass="26181">MRKQIILFKLFLVIALISGACTAKPAVSDNSEENRPIPLVQPTVELNGEQITPLVEEIATLQPQEQENDTDREVEQTITPQDLPAWFKVELTNVANDETFTFQSLLGKVMLVETMAQWCSNCLRQQQEVKALHQLLGERDDFVSIGLDIDPNEDAETLKNYVTRHQFDWVYAISPAEVSRSLSDLYGAQFLSPPATPMLIIDRQGQVHLLPMGIKSAERLNEFLQPFLETDG</sequence>
<dbReference type="PANTHER" id="PTHR42852">
    <property type="entry name" value="THIOL:DISULFIDE INTERCHANGE PROTEIN DSBE"/>
    <property type="match status" value="1"/>
</dbReference>
<feature type="signal peptide" evidence="1">
    <location>
        <begin position="1"/>
        <end position="23"/>
    </location>
</feature>
<keyword evidence="1" id="KW-0732">Signal</keyword>
<dbReference type="Pfam" id="PF08534">
    <property type="entry name" value="Redoxin"/>
    <property type="match status" value="1"/>
</dbReference>
<dbReference type="Gene3D" id="3.40.30.10">
    <property type="entry name" value="Glutaredoxin"/>
    <property type="match status" value="1"/>
</dbReference>
<dbReference type="PANTHER" id="PTHR42852:SF17">
    <property type="entry name" value="THIOREDOXIN-LIKE PROTEIN HI_1115"/>
    <property type="match status" value="1"/>
</dbReference>
<dbReference type="PROSITE" id="PS51352">
    <property type="entry name" value="THIOREDOXIN_2"/>
    <property type="match status" value="1"/>
</dbReference>
<dbReference type="EMBL" id="DSXR01000103">
    <property type="protein sequence ID" value="HGS88014.1"/>
    <property type="molecule type" value="Genomic_DNA"/>
</dbReference>
<dbReference type="InterPro" id="IPR036249">
    <property type="entry name" value="Thioredoxin-like_sf"/>
</dbReference>
<evidence type="ECO:0000259" key="2">
    <source>
        <dbReference type="PROSITE" id="PS51352"/>
    </source>
</evidence>
<dbReference type="InterPro" id="IPR013740">
    <property type="entry name" value="Redoxin"/>
</dbReference>
<gene>
    <name evidence="3" type="ORF">ENT17_10395</name>
</gene>
<comment type="caution">
    <text evidence="3">The sequence shown here is derived from an EMBL/GenBank/DDBJ whole genome shotgun (WGS) entry which is preliminary data.</text>
</comment>
<evidence type="ECO:0000256" key="1">
    <source>
        <dbReference type="SAM" id="SignalP"/>
    </source>
</evidence>
<dbReference type="SUPFAM" id="SSF52833">
    <property type="entry name" value="Thioredoxin-like"/>
    <property type="match status" value="1"/>
</dbReference>
<dbReference type="PROSITE" id="PS51257">
    <property type="entry name" value="PROKAR_LIPOPROTEIN"/>
    <property type="match status" value="1"/>
</dbReference>
<feature type="domain" description="Thioredoxin" evidence="2">
    <location>
        <begin position="56"/>
        <end position="229"/>
    </location>
</feature>
<dbReference type="AlphaFoldDB" id="A0A7C4Q9X9"/>
<accession>A0A7C4Q9X9</accession>